<evidence type="ECO:0000313" key="2">
    <source>
        <dbReference type="Proteomes" id="UP000001025"/>
    </source>
</evidence>
<accession>Q7UVT6</accession>
<protein>
    <submittedName>
        <fullName evidence="1">Uncharacterized protein</fullName>
    </submittedName>
</protein>
<dbReference type="HOGENOM" id="CLU_3332194_0_0_0"/>
<dbReference type="EMBL" id="BX294137">
    <property type="protein sequence ID" value="CAD72635.1"/>
    <property type="molecule type" value="Genomic_DNA"/>
</dbReference>
<dbReference type="STRING" id="243090.RB2456"/>
<reference evidence="1 2" key="1">
    <citation type="journal article" date="2003" name="Proc. Natl. Acad. Sci. U.S.A.">
        <title>Complete genome sequence of the marine planctomycete Pirellula sp. strain 1.</title>
        <authorList>
            <person name="Gloeckner F.O."/>
            <person name="Kube M."/>
            <person name="Bauer M."/>
            <person name="Teeling H."/>
            <person name="Lombardot T."/>
            <person name="Ludwig W."/>
            <person name="Gade D."/>
            <person name="Beck A."/>
            <person name="Borzym K."/>
            <person name="Heitmann K."/>
            <person name="Rabus R."/>
            <person name="Schlesner H."/>
            <person name="Amann R."/>
            <person name="Reinhardt R."/>
        </authorList>
    </citation>
    <scope>NUCLEOTIDE SEQUENCE [LARGE SCALE GENOMIC DNA]</scope>
    <source>
        <strain evidence="2">DSM 10527 / NCIMB 13988 / SH1</strain>
    </source>
</reference>
<evidence type="ECO:0000313" key="1">
    <source>
        <dbReference type="EMBL" id="CAD72635.1"/>
    </source>
</evidence>
<dbReference type="Proteomes" id="UP000001025">
    <property type="component" value="Chromosome"/>
</dbReference>
<sequence length="38" mass="4436">MRTRVRKTSYDSETNKKRRLRAKLTVAFFHVVSATPIA</sequence>
<dbReference type="EnsemblBacteria" id="CAD72635">
    <property type="protein sequence ID" value="CAD72635"/>
    <property type="gene ID" value="RB2456"/>
</dbReference>
<name>Q7UVT6_RHOBA</name>
<dbReference type="AlphaFoldDB" id="Q7UVT6"/>
<organism evidence="1 2">
    <name type="scientific">Rhodopirellula baltica (strain DSM 10527 / NCIMB 13988 / SH1)</name>
    <dbReference type="NCBI Taxonomy" id="243090"/>
    <lineage>
        <taxon>Bacteria</taxon>
        <taxon>Pseudomonadati</taxon>
        <taxon>Planctomycetota</taxon>
        <taxon>Planctomycetia</taxon>
        <taxon>Pirellulales</taxon>
        <taxon>Pirellulaceae</taxon>
        <taxon>Rhodopirellula</taxon>
    </lineage>
</organism>
<keyword evidence="2" id="KW-1185">Reference proteome</keyword>
<dbReference type="InParanoid" id="Q7UVT6"/>
<gene>
    <name evidence="1" type="ordered locus">RB2456</name>
</gene>
<proteinExistence type="predicted"/>
<dbReference type="KEGG" id="rba:RB2456"/>